<keyword evidence="3" id="KW-1185">Reference proteome</keyword>
<organism evidence="2 3">
    <name type="scientific">Leptospira paudalimensis</name>
    <dbReference type="NCBI Taxonomy" id="2950024"/>
    <lineage>
        <taxon>Bacteria</taxon>
        <taxon>Pseudomonadati</taxon>
        <taxon>Spirochaetota</taxon>
        <taxon>Spirochaetia</taxon>
        <taxon>Leptospirales</taxon>
        <taxon>Leptospiraceae</taxon>
        <taxon>Leptospira</taxon>
    </lineage>
</organism>
<dbReference type="PANTHER" id="PTHR42957">
    <property type="entry name" value="HELICASE MJ1565-RELATED"/>
    <property type="match status" value="1"/>
</dbReference>
<evidence type="ECO:0000313" key="2">
    <source>
        <dbReference type="EMBL" id="MCW7506117.1"/>
    </source>
</evidence>
<protein>
    <submittedName>
        <fullName evidence="2">DUF87 domain-containing protein</fullName>
    </submittedName>
</protein>
<dbReference type="Gene3D" id="3.40.50.300">
    <property type="entry name" value="P-loop containing nucleotide triphosphate hydrolases"/>
    <property type="match status" value="2"/>
</dbReference>
<dbReference type="Proteomes" id="UP001208794">
    <property type="component" value="Unassembled WGS sequence"/>
</dbReference>
<comment type="caution">
    <text evidence="2">The sequence shown here is derived from an EMBL/GenBank/DDBJ whole genome shotgun (WGS) entry which is preliminary data.</text>
</comment>
<dbReference type="InterPro" id="IPR008571">
    <property type="entry name" value="HerA-like"/>
</dbReference>
<dbReference type="PANTHER" id="PTHR42957:SF1">
    <property type="entry name" value="HELICASE MJ1565-RELATED"/>
    <property type="match status" value="1"/>
</dbReference>
<dbReference type="EMBL" id="JAMQPR010000003">
    <property type="protein sequence ID" value="MCW7506117.1"/>
    <property type="molecule type" value="Genomic_DNA"/>
</dbReference>
<dbReference type="RefSeq" id="WP_265359675.1">
    <property type="nucleotide sequence ID" value="NZ_JAMQPR010000003.1"/>
</dbReference>
<dbReference type="InterPro" id="IPR002789">
    <property type="entry name" value="HerA_central"/>
</dbReference>
<dbReference type="Pfam" id="PF01935">
    <property type="entry name" value="DUF87"/>
    <property type="match status" value="1"/>
</dbReference>
<sequence length="656" mass="74843">MKDFLETTLGQDNPIRILNDFLKREEHLANSGNTSEYQKMRFVGYILDISFESATVITSDPLKQAVGGIPRGSFLIMAPENFEKLPLHFTLLRVMASAETPLKRDVQQTYFELHKRSMPELDLFTQGELQWGGLETKVLGMFYVDPKNSEKLSFSGDVNNIVSPHRYKVYSPTDEILNLIVNGIVRKEGRFPIGKLRMTECELPFITVPQPKVDVNVSTLDFRGFRTAMFGKTRLGKSNVVKLIAESIIQTIEEDKSVGQLIFDVNGEYANDNPQDGNISIRKKYEDRCQVYALNPREGTPSKILKLNFYDQPDSGLSIIKSLLQRDKKGSDYVDSFANVELLPVQEVAKLPPNEITRPARKILMYWAILKEAGFPVAEEKLKGIFRSKIVHGFSPGFSKELREEVYSEEEVPEHPKSLGELVSELKKVQEFIQDNGSHKVLNSKSSGDPVFDADDKALLKFLNPKSGSGPTKLRSYLDLHSKDASDFVTEILKELDEGKTVILDLGNATDEIRRYFSDMLSREIFHHQEKKFVENRLNQHFVQLYFEEAHNLFPKNDNDFTGIYARFAKEGAKFHIGIVYSTQSPSTINKELLNQTENFFIGHISSQDELNTLSKLQVQFSGLEKDILYTRTPGYMRMLTFSHRFVVPVQARKFE</sequence>
<evidence type="ECO:0000259" key="1">
    <source>
        <dbReference type="Pfam" id="PF01935"/>
    </source>
</evidence>
<reference evidence="2 3" key="1">
    <citation type="submission" date="2022-06" db="EMBL/GenBank/DDBJ databases">
        <title>Leptospira isolates from biofilms formed at urban environments.</title>
        <authorList>
            <person name="Ribeiro P.S."/>
            <person name="Sousa T."/>
            <person name="Carvalho N."/>
            <person name="Aburjaile F."/>
            <person name="Neves F."/>
            <person name="Oliveira D."/>
            <person name="Blanco L."/>
            <person name="Lima J."/>
            <person name="Costa F."/>
            <person name="Brenig B."/>
            <person name="Soares S."/>
            <person name="Ramos R."/>
            <person name="Goes-Neto A."/>
            <person name="Matiuzzi M."/>
            <person name="Azevedo V."/>
            <person name="Ristow P."/>
        </authorList>
    </citation>
    <scope>NUCLEOTIDE SEQUENCE [LARGE SCALE GENOMIC DNA]</scope>
    <source>
        <strain evidence="2 3">VSF14</strain>
    </source>
</reference>
<dbReference type="SUPFAM" id="SSF52540">
    <property type="entry name" value="P-loop containing nucleoside triphosphate hydrolases"/>
    <property type="match status" value="1"/>
</dbReference>
<accession>A0ABT3MDN9</accession>
<proteinExistence type="predicted"/>
<gene>
    <name evidence="2" type="ORF">ND855_18425</name>
</gene>
<dbReference type="InterPro" id="IPR027417">
    <property type="entry name" value="P-loop_NTPase"/>
</dbReference>
<feature type="domain" description="Helicase HerA central" evidence="1">
    <location>
        <begin position="226"/>
        <end position="310"/>
    </location>
</feature>
<evidence type="ECO:0000313" key="3">
    <source>
        <dbReference type="Proteomes" id="UP001208794"/>
    </source>
</evidence>
<name>A0ABT3MDN9_9LEPT</name>